<protein>
    <submittedName>
        <fullName evidence="1">Uncharacterized protein</fullName>
    </submittedName>
</protein>
<organism evidence="1">
    <name type="scientific">hydrothermal vent metagenome</name>
    <dbReference type="NCBI Taxonomy" id="652676"/>
    <lineage>
        <taxon>unclassified sequences</taxon>
        <taxon>metagenomes</taxon>
        <taxon>ecological metagenomes</taxon>
    </lineage>
</organism>
<accession>A0A3B0YRE4</accession>
<dbReference type="AlphaFoldDB" id="A0A3B0YRE4"/>
<proteinExistence type="predicted"/>
<sequence>MDTNETKCGRPRMYYPSDYIRTQCWVLNAMRQLHASNPTNMEFMLIPKTFSKRRDENENEDEEIKGRTSSCIFNRYVNGTAIAGPKHIKLAENYKNGNGTSKIYDHPFWEVIKFKSENIQDLYFLLSQLRPEITNLLFECPSFMFDPPLNYKKKFKRKPKKNIWSIFKRLQKESDIDAITAAIGLIIENRYTQDDPAYSEYYLSEKLFHFFKRAISFYPLNVVAPQLFQYVKENFLYERMNGKIYPYMTHAKTWNQYLDSFNIDIEVEMNQRIYGFLEDSDAIKHYVSIPNNCLYLTDKYLTTELKKDLFMYVTYEDFVRFKKDKNIKKMIRSIRRWEKRLLKKQSQRQQQKSHLHENT</sequence>
<dbReference type="EMBL" id="UOFL01000020">
    <property type="protein sequence ID" value="VAW71424.1"/>
    <property type="molecule type" value="Genomic_DNA"/>
</dbReference>
<name>A0A3B0YRE4_9ZZZZ</name>
<reference evidence="1" key="1">
    <citation type="submission" date="2018-06" db="EMBL/GenBank/DDBJ databases">
        <authorList>
            <person name="Zhirakovskaya E."/>
        </authorList>
    </citation>
    <scope>NUCLEOTIDE SEQUENCE</scope>
</reference>
<gene>
    <name evidence="1" type="ORF">MNBD_GAMMA12-924</name>
</gene>
<evidence type="ECO:0000313" key="1">
    <source>
        <dbReference type="EMBL" id="VAW71424.1"/>
    </source>
</evidence>